<evidence type="ECO:0000256" key="1">
    <source>
        <dbReference type="ARBA" id="ARBA00004496"/>
    </source>
</evidence>
<evidence type="ECO:0000256" key="12">
    <source>
        <dbReference type="SAM" id="MobiDB-lite"/>
    </source>
</evidence>
<dbReference type="EC" id="2.1.1.77" evidence="3"/>
<feature type="region of interest" description="Disordered" evidence="12">
    <location>
        <begin position="219"/>
        <end position="238"/>
    </location>
</feature>
<dbReference type="AlphaFoldDB" id="A0A8J3VGF2"/>
<comment type="subcellular location">
    <subcellularLocation>
        <location evidence="1">Cytoplasm</location>
    </subcellularLocation>
</comment>
<sequence>MTDSARLRQVMVEGLVAAGELGSPRVRAAFADVPRELFVPEIAQSHGLAHVYEDRALVTQERHGVPTSSSSQPMVMALMLEALGVGEGDRVLEIGLGTGYNAALLTQLAGRDGGITSIDIDEGVVGRAQGVLRSNGFQVTTAVADGRGGYPGGAPYDRIIVTASSDAVPRAWWEQLAPGGVLVVPLRVDAMQIIAVFERVGSGFRSRSLIPGGFMPLRDPESSDGSAPAEATPTVSVRTSLPGRPSEYLSAVGPALARLSPLALRRLLGHLVLDAARTSVAAYDGMPVIWHTALTSDPKRHIAAYLDFRGIRFGLADLGSGAFSTFAAQRVGGRIELVGIDTFGPDPTGVDELLAHLQRWIDSGSPSMDRMTVEVTYGDAPSGPALRTVEHADHRLSFAWS</sequence>
<dbReference type="GO" id="GO:0032259">
    <property type="term" value="P:methylation"/>
    <property type="evidence" value="ECO:0007669"/>
    <property type="project" value="UniProtKB-KW"/>
</dbReference>
<evidence type="ECO:0000256" key="3">
    <source>
        <dbReference type="ARBA" id="ARBA00011890"/>
    </source>
</evidence>
<dbReference type="InterPro" id="IPR000682">
    <property type="entry name" value="PCMT"/>
</dbReference>
<organism evidence="13 14">
    <name type="scientific">Rhizocola hellebori</name>
    <dbReference type="NCBI Taxonomy" id="1392758"/>
    <lineage>
        <taxon>Bacteria</taxon>
        <taxon>Bacillati</taxon>
        <taxon>Actinomycetota</taxon>
        <taxon>Actinomycetes</taxon>
        <taxon>Micromonosporales</taxon>
        <taxon>Micromonosporaceae</taxon>
        <taxon>Rhizocola</taxon>
    </lineage>
</organism>
<evidence type="ECO:0000256" key="11">
    <source>
        <dbReference type="ARBA" id="ARBA00031350"/>
    </source>
</evidence>
<dbReference type="PROSITE" id="PS01279">
    <property type="entry name" value="PCMT"/>
    <property type="match status" value="1"/>
</dbReference>
<keyword evidence="8" id="KW-0949">S-adenosyl-L-methionine</keyword>
<evidence type="ECO:0000313" key="13">
    <source>
        <dbReference type="EMBL" id="GIH04828.1"/>
    </source>
</evidence>
<proteinExistence type="inferred from homology"/>
<protein>
    <recommendedName>
        <fullName evidence="4">Protein-L-isoaspartate O-methyltransferase</fullName>
        <ecNumber evidence="3">2.1.1.77</ecNumber>
    </recommendedName>
    <alternativeName>
        <fullName evidence="11">L-isoaspartyl protein carboxyl methyltransferase</fullName>
    </alternativeName>
    <alternativeName>
        <fullName evidence="9">Protein L-isoaspartyl methyltransferase</fullName>
    </alternativeName>
    <alternativeName>
        <fullName evidence="10">Protein-beta-aspartate methyltransferase</fullName>
    </alternativeName>
</protein>
<dbReference type="GO" id="GO:0004719">
    <property type="term" value="F:protein-L-isoaspartate (D-aspartate) O-methyltransferase activity"/>
    <property type="evidence" value="ECO:0007669"/>
    <property type="project" value="UniProtKB-EC"/>
</dbReference>
<evidence type="ECO:0000313" key="14">
    <source>
        <dbReference type="Proteomes" id="UP000612899"/>
    </source>
</evidence>
<gene>
    <name evidence="13" type="ORF">Rhe02_28950</name>
</gene>
<dbReference type="Gene3D" id="3.40.50.150">
    <property type="entry name" value="Vaccinia Virus protein VP39"/>
    <property type="match status" value="1"/>
</dbReference>
<reference evidence="13" key="1">
    <citation type="submission" date="2021-01" db="EMBL/GenBank/DDBJ databases">
        <title>Whole genome shotgun sequence of Rhizocola hellebori NBRC 109834.</title>
        <authorList>
            <person name="Komaki H."/>
            <person name="Tamura T."/>
        </authorList>
    </citation>
    <scope>NUCLEOTIDE SEQUENCE</scope>
    <source>
        <strain evidence="13">NBRC 109834</strain>
    </source>
</reference>
<dbReference type="GO" id="GO:0005737">
    <property type="term" value="C:cytoplasm"/>
    <property type="evidence" value="ECO:0007669"/>
    <property type="project" value="UniProtKB-SubCell"/>
</dbReference>
<dbReference type="InterPro" id="IPR029063">
    <property type="entry name" value="SAM-dependent_MTases_sf"/>
</dbReference>
<comment type="similarity">
    <text evidence="2">Belongs to the methyltransferase superfamily. L-isoaspartyl/D-aspartyl protein methyltransferase family.</text>
</comment>
<evidence type="ECO:0000256" key="7">
    <source>
        <dbReference type="ARBA" id="ARBA00022679"/>
    </source>
</evidence>
<dbReference type="Proteomes" id="UP000612899">
    <property type="component" value="Unassembled WGS sequence"/>
</dbReference>
<dbReference type="PANTHER" id="PTHR11579:SF0">
    <property type="entry name" value="PROTEIN-L-ISOASPARTATE(D-ASPARTATE) O-METHYLTRANSFERASE"/>
    <property type="match status" value="1"/>
</dbReference>
<evidence type="ECO:0000256" key="6">
    <source>
        <dbReference type="ARBA" id="ARBA00022603"/>
    </source>
</evidence>
<dbReference type="PANTHER" id="PTHR11579">
    <property type="entry name" value="PROTEIN-L-ISOASPARTATE O-METHYLTRANSFERASE"/>
    <property type="match status" value="1"/>
</dbReference>
<dbReference type="Pfam" id="PF01135">
    <property type="entry name" value="PCMT"/>
    <property type="match status" value="1"/>
</dbReference>
<keyword evidence="5" id="KW-0963">Cytoplasm</keyword>
<keyword evidence="14" id="KW-1185">Reference proteome</keyword>
<evidence type="ECO:0000256" key="8">
    <source>
        <dbReference type="ARBA" id="ARBA00022691"/>
    </source>
</evidence>
<comment type="caution">
    <text evidence="13">The sequence shown here is derived from an EMBL/GenBank/DDBJ whole genome shotgun (WGS) entry which is preliminary data.</text>
</comment>
<evidence type="ECO:0000256" key="2">
    <source>
        <dbReference type="ARBA" id="ARBA00005369"/>
    </source>
</evidence>
<dbReference type="EMBL" id="BONY01000015">
    <property type="protein sequence ID" value="GIH04828.1"/>
    <property type="molecule type" value="Genomic_DNA"/>
</dbReference>
<evidence type="ECO:0000256" key="4">
    <source>
        <dbReference type="ARBA" id="ARBA00013346"/>
    </source>
</evidence>
<name>A0A8J3VGF2_9ACTN</name>
<evidence type="ECO:0000256" key="9">
    <source>
        <dbReference type="ARBA" id="ARBA00030757"/>
    </source>
</evidence>
<accession>A0A8J3VGF2</accession>
<dbReference type="SUPFAM" id="SSF53335">
    <property type="entry name" value="S-adenosyl-L-methionine-dependent methyltransferases"/>
    <property type="match status" value="1"/>
</dbReference>
<dbReference type="RefSeq" id="WP_203908705.1">
    <property type="nucleotide sequence ID" value="NZ_BONY01000015.1"/>
</dbReference>
<dbReference type="CDD" id="cd02440">
    <property type="entry name" value="AdoMet_MTases"/>
    <property type="match status" value="1"/>
</dbReference>
<keyword evidence="6" id="KW-0489">Methyltransferase</keyword>
<evidence type="ECO:0000256" key="10">
    <source>
        <dbReference type="ARBA" id="ARBA00031323"/>
    </source>
</evidence>
<keyword evidence="7" id="KW-0808">Transferase</keyword>
<evidence type="ECO:0000256" key="5">
    <source>
        <dbReference type="ARBA" id="ARBA00022490"/>
    </source>
</evidence>